<sequence>SIKWVGNHGQLLCYINQGDGHMVVRTCGAQLGWTVELGDMDNDGDLDIAFGGPSQQGHREWGETNLIPRNGAFNGVLLNDGTGNFYKRGASFAEFKSSYGFTYNSVPNVSIADLDNDGDLDVIRMHVGYLYAGTMLSIEENLGNGQFKTAYLEEWCKGPKTKADWDLSTEGSNHNCNTSGFMLGDFNEDGFVDFVVTGKLRESFTTPRGDRYPDGTVYLSTGKFTYDVIRPKDEDYPLADFQVAGLSYYD</sequence>
<evidence type="ECO:0000313" key="1">
    <source>
        <dbReference type="EMBL" id="SVD57558.1"/>
    </source>
</evidence>
<dbReference type="AlphaFoldDB" id="A0A382WHG7"/>
<accession>A0A382WHG7</accession>
<reference evidence="1" key="1">
    <citation type="submission" date="2018-05" db="EMBL/GenBank/DDBJ databases">
        <authorList>
            <person name="Lanie J.A."/>
            <person name="Ng W.-L."/>
            <person name="Kazmierczak K.M."/>
            <person name="Andrzejewski T.M."/>
            <person name="Davidsen T.M."/>
            <person name="Wayne K.J."/>
            <person name="Tettelin H."/>
            <person name="Glass J.I."/>
            <person name="Rusch D."/>
            <person name="Podicherti R."/>
            <person name="Tsui H.-C.T."/>
            <person name="Winkler M.E."/>
        </authorList>
    </citation>
    <scope>NUCLEOTIDE SEQUENCE</scope>
</reference>
<dbReference type="InterPro" id="IPR028994">
    <property type="entry name" value="Integrin_alpha_N"/>
</dbReference>
<evidence type="ECO:0008006" key="2">
    <source>
        <dbReference type="Google" id="ProtNLM"/>
    </source>
</evidence>
<proteinExistence type="predicted"/>
<name>A0A382WHG7_9ZZZZ</name>
<protein>
    <recommendedName>
        <fullName evidence="2">ASPIC/UnbV domain-containing protein</fullName>
    </recommendedName>
</protein>
<dbReference type="PANTHER" id="PTHR46580">
    <property type="entry name" value="SENSOR KINASE-RELATED"/>
    <property type="match status" value="1"/>
</dbReference>
<dbReference type="EMBL" id="UINC01159465">
    <property type="protein sequence ID" value="SVD57558.1"/>
    <property type="molecule type" value="Genomic_DNA"/>
</dbReference>
<feature type="non-terminal residue" evidence="1">
    <location>
        <position position="1"/>
    </location>
</feature>
<dbReference type="SUPFAM" id="SSF69318">
    <property type="entry name" value="Integrin alpha N-terminal domain"/>
    <property type="match status" value="1"/>
</dbReference>
<dbReference type="Gene3D" id="2.130.10.130">
    <property type="entry name" value="Integrin alpha, N-terminal"/>
    <property type="match status" value="1"/>
</dbReference>
<gene>
    <name evidence="1" type="ORF">METZ01_LOCUS410412</name>
</gene>
<organism evidence="1">
    <name type="scientific">marine metagenome</name>
    <dbReference type="NCBI Taxonomy" id="408172"/>
    <lineage>
        <taxon>unclassified sequences</taxon>
        <taxon>metagenomes</taxon>
        <taxon>ecological metagenomes</taxon>
    </lineage>
</organism>